<dbReference type="InterPro" id="IPR011990">
    <property type="entry name" value="TPR-like_helical_dom_sf"/>
</dbReference>
<dbReference type="eggNOG" id="COG0457">
    <property type="taxonomic scope" value="Bacteria"/>
</dbReference>
<comment type="caution">
    <text evidence="2">The sequence shown here is derived from an EMBL/GenBank/DDBJ whole genome shotgun (WGS) entry which is preliminary data.</text>
</comment>
<sequence length="153" mass="16909">MSVREEMERLCHEGELDLALTVGKQALRGQPEDAMTCLTLAGICERLGRESEAEAYYRQAIAIGLAREEWRSAQLGLGAVLRQLGRFPESRQVLEEGMKRFPGAREFGLFLALSELEAQQPEAAIARLLTLLEQTAADPTLAAHCLALRQQMG</sequence>
<dbReference type="RefSeq" id="WP_005355912.1">
    <property type="nucleotide sequence ID" value="NZ_APVG01000035.1"/>
</dbReference>
<accession>N9TZ84</accession>
<keyword evidence="3" id="KW-1185">Reference proteome</keyword>
<evidence type="ECO:0000313" key="2">
    <source>
        <dbReference type="EMBL" id="ENY71434.1"/>
    </source>
</evidence>
<dbReference type="SUPFAM" id="SSF48452">
    <property type="entry name" value="TPR-like"/>
    <property type="match status" value="1"/>
</dbReference>
<evidence type="ECO:0000259" key="1">
    <source>
        <dbReference type="Pfam" id="PF12688"/>
    </source>
</evidence>
<organism evidence="2 3">
    <name type="scientific">Aeromonas diversa CDC 2478-85</name>
    <dbReference type="NCBI Taxonomy" id="1268237"/>
    <lineage>
        <taxon>Bacteria</taxon>
        <taxon>Pseudomonadati</taxon>
        <taxon>Pseudomonadota</taxon>
        <taxon>Gammaproteobacteria</taxon>
        <taxon>Aeromonadales</taxon>
        <taxon>Aeromonadaceae</taxon>
        <taxon>Aeromonas</taxon>
    </lineage>
</organism>
<dbReference type="OrthoDB" id="193829at2"/>
<dbReference type="Pfam" id="PF12688">
    <property type="entry name" value="TPR_5"/>
    <property type="match status" value="1"/>
</dbReference>
<reference evidence="2 3" key="1">
    <citation type="journal article" date="2013" name="Genome Announc.">
        <title>Draft Genome Sequence of the Aeromonas diversa Type Strain.</title>
        <authorList>
            <person name="Farfan M."/>
            <person name="Spataro N."/>
            <person name="Sanglas A."/>
            <person name="Albarral V."/>
            <person name="Loren J.G."/>
            <person name="Bosch E."/>
            <person name="Fuste M.C."/>
        </authorList>
    </citation>
    <scope>NUCLEOTIDE SEQUENCE [LARGE SCALE GENOMIC DNA]</scope>
    <source>
        <strain evidence="2 3">2478-85</strain>
    </source>
</reference>
<dbReference type="PATRIC" id="fig|1268237.3.peg.2634"/>
<dbReference type="EMBL" id="APVG01000035">
    <property type="protein sequence ID" value="ENY71434.1"/>
    <property type="molecule type" value="Genomic_DNA"/>
</dbReference>
<protein>
    <submittedName>
        <fullName evidence="2">TPR repeat-containing protein</fullName>
    </submittedName>
</protein>
<gene>
    <name evidence="2" type="ORF">G114_13378</name>
</gene>
<dbReference type="InterPro" id="IPR041656">
    <property type="entry name" value="TPR_5"/>
</dbReference>
<proteinExistence type="predicted"/>
<feature type="domain" description="Tetratrico peptide repeat group 5" evidence="1">
    <location>
        <begin position="40"/>
        <end position="132"/>
    </location>
</feature>
<evidence type="ECO:0000313" key="3">
    <source>
        <dbReference type="Proteomes" id="UP000023775"/>
    </source>
</evidence>
<name>N9TZ84_9GAMM</name>
<dbReference type="Proteomes" id="UP000023775">
    <property type="component" value="Unassembled WGS sequence"/>
</dbReference>
<dbReference type="AlphaFoldDB" id="N9TZ84"/>
<dbReference type="Gene3D" id="1.25.40.10">
    <property type="entry name" value="Tetratricopeptide repeat domain"/>
    <property type="match status" value="1"/>
</dbReference>